<keyword evidence="12" id="KW-1185">Reference proteome</keyword>
<keyword evidence="4 7" id="KW-0067">ATP-binding</keyword>
<dbReference type="InterPro" id="IPR013546">
    <property type="entry name" value="PII_UdlTrfase/GS_AdlTrfase"/>
</dbReference>
<dbReference type="Gene3D" id="1.20.120.1510">
    <property type="match status" value="1"/>
</dbReference>
<evidence type="ECO:0000259" key="9">
    <source>
        <dbReference type="Pfam" id="PF03710"/>
    </source>
</evidence>
<evidence type="ECO:0000256" key="7">
    <source>
        <dbReference type="HAMAP-Rule" id="MF_00802"/>
    </source>
</evidence>
<dbReference type="EC" id="2.7.7.42" evidence="7"/>
<comment type="function">
    <text evidence="7">Involved in the regulation of glutamine synthetase GlnA, a key enzyme in the process to assimilate ammonia. When cellular nitrogen levels are high, the C-terminal adenylyl transferase (AT) inactivates GlnA by covalent transfer of an adenylyl group from ATP to specific tyrosine residue of GlnA, thus reducing its activity. Conversely, when nitrogen levels are low, the N-terminal adenylyl removase (AR) activates GlnA by removing the adenylyl group by phosphorolysis, increasing its activity. The regulatory region of GlnE binds the signal transduction protein PII (GlnB) which indicates the nitrogen status of the cell.</text>
</comment>
<dbReference type="NCBIfam" id="NF010706">
    <property type="entry name" value="PRK14108.1"/>
    <property type="match status" value="1"/>
</dbReference>
<evidence type="ECO:0000256" key="3">
    <source>
        <dbReference type="ARBA" id="ARBA00022741"/>
    </source>
</evidence>
<feature type="domain" description="Glutamate-ammonia ligase adenylyltransferase repeated" evidence="9">
    <location>
        <begin position="68"/>
        <end position="310"/>
    </location>
</feature>
<sequence>MDKAAQEQGTPTEAEAAPGELAGRIAVVPATPDPDHAALFLKDLIDDAGAGAELKALFRDNPSLEDFLTGIIGNSPFLRDLMLSDPSRLVSILKDAPETRLERILTQARDARADDEAGIMRALRLLKNDLALTLGLADISGVIELDRITGALAGFADAALTAAIRFCLSDLTRLNKFKPFDPEKPEIDSGFIVLAMGKHGANELNYSSDIDLIVLYDPDKAPMAGTAEAPVEFVRMTRRLVKIMQDRTAEGYVFRTDLRLRPDPGATPLAMSVPGALVYYESLGQNWERAALIKARPCAGDIAAGEAFLHEIAPFIWRKYLDFAAIADVQSIKRQIHMHKGHGTIAVAGHNVKLGRGGIREVEFFVQTQQLIAGGRNPALRGRRTLDMLNALCEADWIRPESRDEMADAYRFLRNVEHRIQMLNDEQTQLLPKDEEGLTRIAALMGFGTLKAFEAELLSHLKKVQHHYSELFEDEPALSSELGNLVFTGDDHDPGTLETLAGLGFKQPAEAASIVKSWHFGRYPCTRSTKARERLTEMHPALIGALAATDNADAALRTFDSFLAKLPAGVQLFALLRSNPQLLTLLATTMGVAPRMAETVSRRVHVLDAVLDPAFFGAMPSVKEFRVGLDRTLAQARFYEEALDRARIFTQEQQFLIGLRLISDTLSADRVGFALARLAEVVVDRIQSRVITHVAETHGVVPGGNIAVLAMGKLGGREMTASSDLDLILLYEAPEDVKESDGKRPLSITQYYTRLTQRLVTALSAPTAEGSLYEVDFRLRPSGNAGPLATNLEGFIAYQKKDAWTWEHMALTRGRVIAATTPEFRQKIVDNIGETLTQPRDRAKLANDVRSMRARIEKEKGTKDIWDLKQVSGGLVDIEFIAQFLQLVHANDNPGVLAQGTEQALERLRDAECLDIGDAELLLEALRLYHRLTQILRLTLSERFVPSAAPGGVLGLLVQASGSPTFDRLETELADLQAKVRSTFVRLVGEVEVAEG</sequence>
<dbReference type="Pfam" id="PF08335">
    <property type="entry name" value="GlnD_UR_UTase"/>
    <property type="match status" value="2"/>
</dbReference>
<dbReference type="InterPro" id="IPR043519">
    <property type="entry name" value="NT_sf"/>
</dbReference>
<keyword evidence="3 7" id="KW-0547">Nucleotide-binding</keyword>
<dbReference type="PANTHER" id="PTHR30621:SF0">
    <property type="entry name" value="BIFUNCTIONAL GLUTAMINE SYNTHETASE ADENYLYLTRANSFERASE_ADENYLYL-REMOVING ENZYME"/>
    <property type="match status" value="1"/>
</dbReference>
<proteinExistence type="inferred from homology"/>
<feature type="region of interest" description="Adenylyl transferase" evidence="7">
    <location>
        <begin position="479"/>
        <end position="996"/>
    </location>
</feature>
<keyword evidence="6 7" id="KW-0511">Multifunctional enzyme</keyword>
<comment type="catalytic activity">
    <reaction evidence="7">
        <text>[glutamine synthetase]-O(4)-(5'-adenylyl)-L-tyrosine + phosphate = [glutamine synthetase]-L-tyrosine + ADP</text>
        <dbReference type="Rhea" id="RHEA:43716"/>
        <dbReference type="Rhea" id="RHEA-COMP:10660"/>
        <dbReference type="Rhea" id="RHEA-COMP:10661"/>
        <dbReference type="ChEBI" id="CHEBI:43474"/>
        <dbReference type="ChEBI" id="CHEBI:46858"/>
        <dbReference type="ChEBI" id="CHEBI:83624"/>
        <dbReference type="ChEBI" id="CHEBI:456216"/>
        <dbReference type="EC" id="2.7.7.89"/>
    </reaction>
</comment>
<evidence type="ECO:0000256" key="5">
    <source>
        <dbReference type="ARBA" id="ARBA00022842"/>
    </source>
</evidence>
<evidence type="ECO:0000256" key="8">
    <source>
        <dbReference type="SAM" id="MobiDB-lite"/>
    </source>
</evidence>
<dbReference type="SUPFAM" id="SSF81301">
    <property type="entry name" value="Nucleotidyltransferase"/>
    <property type="match status" value="2"/>
</dbReference>
<dbReference type="Proteomes" id="UP001300261">
    <property type="component" value="Unassembled WGS sequence"/>
</dbReference>
<feature type="domain" description="Glutamate-ammonia ligase adenylyltransferase repeated" evidence="9">
    <location>
        <begin position="585"/>
        <end position="826"/>
    </location>
</feature>
<evidence type="ECO:0000259" key="10">
    <source>
        <dbReference type="Pfam" id="PF08335"/>
    </source>
</evidence>
<dbReference type="CDD" id="cd05401">
    <property type="entry name" value="NT_GlnE_GlnD_like"/>
    <property type="match status" value="2"/>
</dbReference>
<dbReference type="Pfam" id="PF03710">
    <property type="entry name" value="GlnE"/>
    <property type="match status" value="2"/>
</dbReference>
<evidence type="ECO:0000256" key="2">
    <source>
        <dbReference type="ARBA" id="ARBA00022695"/>
    </source>
</evidence>
<dbReference type="RefSeq" id="WP_265963204.1">
    <property type="nucleotide sequence ID" value="NZ_JAPEVI010000003.1"/>
</dbReference>
<feature type="domain" description="PII-uridylyltransferase/Glutamine-synthetase adenylyltransferase" evidence="10">
    <location>
        <begin position="332"/>
        <end position="472"/>
    </location>
</feature>
<evidence type="ECO:0000256" key="1">
    <source>
        <dbReference type="ARBA" id="ARBA00022679"/>
    </source>
</evidence>
<evidence type="ECO:0000256" key="6">
    <source>
        <dbReference type="ARBA" id="ARBA00023268"/>
    </source>
</evidence>
<dbReference type="EMBL" id="JAPEVI010000003">
    <property type="protein sequence ID" value="MCX2723426.1"/>
    <property type="molecule type" value="Genomic_DNA"/>
</dbReference>
<dbReference type="Gene3D" id="1.20.120.330">
    <property type="entry name" value="Nucleotidyltransferases domain 2"/>
    <property type="match status" value="2"/>
</dbReference>
<evidence type="ECO:0000313" key="12">
    <source>
        <dbReference type="Proteomes" id="UP001300261"/>
    </source>
</evidence>
<evidence type="ECO:0000256" key="4">
    <source>
        <dbReference type="ARBA" id="ARBA00022840"/>
    </source>
</evidence>
<reference evidence="11 12" key="1">
    <citation type="journal article" date="2016" name="Int. J. Syst. Evol. Microbiol.">
        <title>Labrenzia salina sp. nov., isolated from the rhizosphere of the halophyte Arthrocnemum macrostachyum.</title>
        <authorList>
            <person name="Camacho M."/>
            <person name="Redondo-Gomez S."/>
            <person name="Rodriguez-Llorente I."/>
            <person name="Rohde M."/>
            <person name="Sproer C."/>
            <person name="Schumann P."/>
            <person name="Klenk H.P."/>
            <person name="Montero-Calasanz M.D.C."/>
        </authorList>
    </citation>
    <scope>NUCLEOTIDE SEQUENCE [LARGE SCALE GENOMIC DNA]</scope>
    <source>
        <strain evidence="11 12">DSM 29163</strain>
    </source>
</reference>
<comment type="catalytic activity">
    <reaction evidence="7">
        <text>[glutamine synthetase]-L-tyrosine + ATP = [glutamine synthetase]-O(4)-(5'-adenylyl)-L-tyrosine + diphosphate</text>
        <dbReference type="Rhea" id="RHEA:18589"/>
        <dbReference type="Rhea" id="RHEA-COMP:10660"/>
        <dbReference type="Rhea" id="RHEA-COMP:10661"/>
        <dbReference type="ChEBI" id="CHEBI:30616"/>
        <dbReference type="ChEBI" id="CHEBI:33019"/>
        <dbReference type="ChEBI" id="CHEBI:46858"/>
        <dbReference type="ChEBI" id="CHEBI:83624"/>
        <dbReference type="EC" id="2.7.7.42"/>
    </reaction>
</comment>
<dbReference type="InterPro" id="IPR023057">
    <property type="entry name" value="GlnE"/>
</dbReference>
<comment type="similarity">
    <text evidence="7">Belongs to the GlnE family.</text>
</comment>
<gene>
    <name evidence="7" type="primary">glnE</name>
    <name evidence="11" type="ORF">ON753_13765</name>
</gene>
<dbReference type="HAMAP" id="MF_00802">
    <property type="entry name" value="GlnE"/>
    <property type="match status" value="1"/>
</dbReference>
<name>A0ABT3R2F1_9HYPH</name>
<keyword evidence="1 7" id="KW-0808">Transferase</keyword>
<accession>A0ABT3R2F1</accession>
<dbReference type="PANTHER" id="PTHR30621">
    <property type="entry name" value="GLUTAMINE SYNTHETASE ADENYLYLTRANSFERASE"/>
    <property type="match status" value="1"/>
</dbReference>
<dbReference type="NCBIfam" id="NF008292">
    <property type="entry name" value="PRK11072.1"/>
    <property type="match status" value="1"/>
</dbReference>
<organism evidence="11 12">
    <name type="scientific">Roseibium salinum</name>
    <dbReference type="NCBI Taxonomy" id="1604349"/>
    <lineage>
        <taxon>Bacteria</taxon>
        <taxon>Pseudomonadati</taxon>
        <taxon>Pseudomonadota</taxon>
        <taxon>Alphaproteobacteria</taxon>
        <taxon>Hyphomicrobiales</taxon>
        <taxon>Stappiaceae</taxon>
        <taxon>Roseibium</taxon>
    </lineage>
</organism>
<comment type="caution">
    <text evidence="11">The sequence shown here is derived from an EMBL/GenBank/DDBJ whole genome shotgun (WGS) entry which is preliminary data.</text>
</comment>
<keyword evidence="5 7" id="KW-0460">Magnesium</keyword>
<dbReference type="SUPFAM" id="SSF81593">
    <property type="entry name" value="Nucleotidyltransferase substrate binding subunit/domain"/>
    <property type="match status" value="2"/>
</dbReference>
<dbReference type="GO" id="GO:0047388">
    <property type="term" value="F:[glutamine synthetase]-adenylyl-L-tyrosine phosphorylase activity"/>
    <property type="evidence" value="ECO:0007669"/>
    <property type="project" value="UniProtKB-EC"/>
</dbReference>
<dbReference type="InterPro" id="IPR005190">
    <property type="entry name" value="GlnE_rpt_dom"/>
</dbReference>
<keyword evidence="2 7" id="KW-0548">Nucleotidyltransferase</keyword>
<dbReference type="EC" id="2.7.7.89" evidence="7"/>
<protein>
    <recommendedName>
        <fullName evidence="7">Bifunctional glutamine synthetase adenylyltransferase/adenylyl-removing enzyme</fullName>
    </recommendedName>
    <alternativeName>
        <fullName evidence="7">ATP:glutamine synthetase adenylyltransferase</fullName>
    </alternativeName>
    <alternativeName>
        <fullName evidence="7">ATase</fullName>
    </alternativeName>
    <domain>
        <recommendedName>
            <fullName evidence="7">Glutamine synthetase adenylyl-L-tyrosine phosphorylase</fullName>
            <ecNumber evidence="7">2.7.7.89</ecNumber>
        </recommendedName>
        <alternativeName>
            <fullName evidence="7">Adenylyl removase</fullName>
            <shortName evidence="7">AR</shortName>
            <shortName evidence="7">AT-N</shortName>
        </alternativeName>
    </domain>
    <domain>
        <recommendedName>
            <fullName evidence="7">Glutamine synthetase adenylyl transferase</fullName>
            <ecNumber evidence="7">2.7.7.42</ecNumber>
        </recommendedName>
        <alternativeName>
            <fullName evidence="7">Adenylyl transferase</fullName>
            <shortName evidence="7">AT</shortName>
            <shortName evidence="7">AT-C</shortName>
        </alternativeName>
    </domain>
</protein>
<comment type="cofactor">
    <cofactor evidence="7">
        <name>Mg(2+)</name>
        <dbReference type="ChEBI" id="CHEBI:18420"/>
    </cofactor>
</comment>
<feature type="region of interest" description="Adenylyl removase" evidence="7">
    <location>
        <begin position="1"/>
        <end position="476"/>
    </location>
</feature>
<feature type="region of interest" description="Disordered" evidence="8">
    <location>
        <begin position="1"/>
        <end position="21"/>
    </location>
</feature>
<evidence type="ECO:0000313" key="11">
    <source>
        <dbReference type="EMBL" id="MCX2723426.1"/>
    </source>
</evidence>
<dbReference type="Gene3D" id="3.30.460.10">
    <property type="entry name" value="Beta Polymerase, domain 2"/>
    <property type="match status" value="2"/>
</dbReference>
<feature type="domain" description="PII-uridylyltransferase/Glutamine-synthetase adenylyltransferase" evidence="10">
    <location>
        <begin position="851"/>
        <end position="938"/>
    </location>
</feature>